<sequence length="348" mass="38228">MTNIITRRISVPLLSNQSWSSMNYVAHKNVQFSVIGAASKIGSNLSLLLKQNQKVRHLKLYDEDTRINGVGIELTHVPGGPFITAYDSDKLGAAIQFSDIIVMVSRTPRKPGTTREQMLSSNTSVILQLCKALANNNPEAFLAISTNPINSIIPFASAMLHKYHCYNPYKMFGITHIDTARSRAFAGDALNVNPRDLEVPVIGGHSDKTIVPLFSNLTPSYYQVDACQADMLTRLVRKAGTEVLINKQGTESATLAMAWSIHEFVDGLINAICGSEVVLNCYTANPHYGTKFFSGPTNIGCYGIKQTCGNFKMSAYESYMLNNAISAINCDVAIGEEYVRYIEGPVKR</sequence>
<dbReference type="SUPFAM" id="SSF56327">
    <property type="entry name" value="LDH C-terminal domain-like"/>
    <property type="match status" value="1"/>
</dbReference>
<feature type="binding site" evidence="9">
    <location>
        <position position="122"/>
    </location>
    <ligand>
        <name>NAD(+)</name>
        <dbReference type="ChEBI" id="CHEBI:57540"/>
    </ligand>
</feature>
<evidence type="ECO:0000313" key="14">
    <source>
        <dbReference type="Proteomes" id="UP000037510"/>
    </source>
</evidence>
<evidence type="ECO:0000256" key="2">
    <source>
        <dbReference type="ARBA" id="ARBA00016075"/>
    </source>
</evidence>
<feature type="binding site" evidence="8">
    <location>
        <position position="109"/>
    </location>
    <ligand>
        <name>substrate</name>
    </ligand>
</feature>
<gene>
    <name evidence="13" type="ORF">OBRU01_01963</name>
</gene>
<evidence type="ECO:0000256" key="1">
    <source>
        <dbReference type="ARBA" id="ARBA00012995"/>
    </source>
</evidence>
<evidence type="ECO:0000259" key="12">
    <source>
        <dbReference type="Pfam" id="PF02866"/>
    </source>
</evidence>
<comment type="catalytic activity">
    <reaction evidence="6">
        <text>(S)-malate + NAD(+) = oxaloacetate + NADH + H(+)</text>
        <dbReference type="Rhea" id="RHEA:21432"/>
        <dbReference type="ChEBI" id="CHEBI:15378"/>
        <dbReference type="ChEBI" id="CHEBI:15589"/>
        <dbReference type="ChEBI" id="CHEBI:16452"/>
        <dbReference type="ChEBI" id="CHEBI:57540"/>
        <dbReference type="ChEBI" id="CHEBI:57945"/>
        <dbReference type="EC" id="1.1.1.37"/>
    </reaction>
</comment>
<dbReference type="Pfam" id="PF00056">
    <property type="entry name" value="Ldh_1_N"/>
    <property type="match status" value="1"/>
</dbReference>
<dbReference type="AlphaFoldDB" id="A0A0L7LRW3"/>
<evidence type="ECO:0000256" key="3">
    <source>
        <dbReference type="ARBA" id="ARBA00022532"/>
    </source>
</evidence>
<dbReference type="GO" id="GO:0006099">
    <property type="term" value="P:tricarboxylic acid cycle"/>
    <property type="evidence" value="ECO:0007669"/>
    <property type="project" value="UniProtKB-KW"/>
</dbReference>
<protein>
    <recommendedName>
        <fullName evidence="2">Malate dehydrogenase, mitochondrial</fullName>
        <ecNumber evidence="1">1.1.1.37</ecNumber>
    </recommendedName>
</protein>
<keyword evidence="5 9" id="KW-0520">NAD</keyword>
<dbReference type="GO" id="GO:0019752">
    <property type="term" value="P:carboxylic acid metabolic process"/>
    <property type="evidence" value="ECO:0007669"/>
    <property type="project" value="InterPro"/>
</dbReference>
<dbReference type="SUPFAM" id="SSF51735">
    <property type="entry name" value="NAD(P)-binding Rossmann-fold domains"/>
    <property type="match status" value="1"/>
</dbReference>
<accession>A0A0L7LRW3</accession>
<evidence type="ECO:0000256" key="6">
    <source>
        <dbReference type="ARBA" id="ARBA00048313"/>
    </source>
</evidence>
<dbReference type="InterPro" id="IPR001236">
    <property type="entry name" value="Lactate/malate_DH_N"/>
</dbReference>
<dbReference type="PANTHER" id="PTHR11540:SF16">
    <property type="entry name" value="MALATE DEHYDROGENASE, MITOCHONDRIAL"/>
    <property type="match status" value="1"/>
</dbReference>
<keyword evidence="3" id="KW-0816">Tricarboxylic acid cycle</keyword>
<dbReference type="GO" id="GO:0005739">
    <property type="term" value="C:mitochondrion"/>
    <property type="evidence" value="ECO:0007669"/>
    <property type="project" value="TreeGrafter"/>
</dbReference>
<feature type="binding site" evidence="8">
    <location>
        <position position="147"/>
    </location>
    <ligand>
        <name>substrate</name>
    </ligand>
</feature>
<evidence type="ECO:0000313" key="13">
    <source>
        <dbReference type="EMBL" id="KOB78213.1"/>
    </source>
</evidence>
<evidence type="ECO:0000256" key="9">
    <source>
        <dbReference type="PIRSR" id="PIRSR000102-3"/>
    </source>
</evidence>
<proteinExistence type="inferred from homology"/>
<organism evidence="13 14">
    <name type="scientific">Operophtera brumata</name>
    <name type="common">Winter moth</name>
    <name type="synonym">Phalaena brumata</name>
    <dbReference type="NCBI Taxonomy" id="104452"/>
    <lineage>
        <taxon>Eukaryota</taxon>
        <taxon>Metazoa</taxon>
        <taxon>Ecdysozoa</taxon>
        <taxon>Arthropoda</taxon>
        <taxon>Hexapoda</taxon>
        <taxon>Insecta</taxon>
        <taxon>Pterygota</taxon>
        <taxon>Neoptera</taxon>
        <taxon>Endopterygota</taxon>
        <taxon>Lepidoptera</taxon>
        <taxon>Glossata</taxon>
        <taxon>Ditrysia</taxon>
        <taxon>Geometroidea</taxon>
        <taxon>Geometridae</taxon>
        <taxon>Larentiinae</taxon>
        <taxon>Operophtera</taxon>
    </lineage>
</organism>
<evidence type="ECO:0000256" key="10">
    <source>
        <dbReference type="RuleBase" id="RU003369"/>
    </source>
</evidence>
<comment type="similarity">
    <text evidence="10">Belongs to the LDH/MDH superfamily.</text>
</comment>
<feature type="binding site" evidence="9">
    <location>
        <position position="257"/>
    </location>
    <ligand>
        <name>NAD(+)</name>
        <dbReference type="ChEBI" id="CHEBI:57540"/>
    </ligand>
</feature>
<evidence type="ECO:0000256" key="7">
    <source>
        <dbReference type="PIRSR" id="PIRSR000102-1"/>
    </source>
</evidence>
<dbReference type="EC" id="1.1.1.37" evidence="1"/>
<reference evidence="13 14" key="1">
    <citation type="journal article" date="2015" name="Genome Biol. Evol.">
        <title>The genome of winter moth (Operophtera brumata) provides a genomic perspective on sexual dimorphism and phenology.</title>
        <authorList>
            <person name="Derks M.F."/>
            <person name="Smit S."/>
            <person name="Salis L."/>
            <person name="Schijlen E."/>
            <person name="Bossers A."/>
            <person name="Mateman C."/>
            <person name="Pijl A.S."/>
            <person name="de Ridder D."/>
            <person name="Groenen M.A."/>
            <person name="Visser M.E."/>
            <person name="Megens H.J."/>
        </authorList>
    </citation>
    <scope>NUCLEOTIDE SEQUENCE [LARGE SCALE GENOMIC DNA]</scope>
    <source>
        <strain evidence="13">WM2013NL</strain>
        <tissue evidence="13">Head and thorax</tissue>
    </source>
</reference>
<name>A0A0L7LRW3_OPEBR</name>
<feature type="binding site" evidence="8">
    <location>
        <position position="181"/>
    </location>
    <ligand>
        <name>substrate</name>
    </ligand>
</feature>
<feature type="domain" description="Lactate/malate dehydrogenase C-terminal" evidence="12">
    <location>
        <begin position="175"/>
        <end position="327"/>
    </location>
</feature>
<dbReference type="EMBL" id="JTDY01000221">
    <property type="protein sequence ID" value="KOB78213.1"/>
    <property type="molecule type" value="Genomic_DNA"/>
</dbReference>
<dbReference type="Proteomes" id="UP000037510">
    <property type="component" value="Unassembled WGS sequence"/>
</dbReference>
<dbReference type="InterPro" id="IPR001557">
    <property type="entry name" value="L-lactate/malate_DH"/>
</dbReference>
<feature type="binding site" evidence="9">
    <location>
        <begin position="36"/>
        <end position="42"/>
    </location>
    <ligand>
        <name>NAD(+)</name>
        <dbReference type="ChEBI" id="CHEBI:57540"/>
    </ligand>
</feature>
<dbReference type="Gene3D" id="3.40.50.720">
    <property type="entry name" value="NAD(P)-binding Rossmann-like Domain"/>
    <property type="match status" value="1"/>
</dbReference>
<feature type="binding site" evidence="8">
    <location>
        <position position="115"/>
    </location>
    <ligand>
        <name>substrate</name>
    </ligand>
</feature>
<dbReference type="InterPro" id="IPR015955">
    <property type="entry name" value="Lactate_DH/Glyco_Ohase_4_C"/>
</dbReference>
<dbReference type="PANTHER" id="PTHR11540">
    <property type="entry name" value="MALATE AND LACTATE DEHYDROGENASE"/>
    <property type="match status" value="1"/>
</dbReference>
<dbReference type="Pfam" id="PF02866">
    <property type="entry name" value="Ldh_1_C"/>
    <property type="match status" value="1"/>
</dbReference>
<comment type="caution">
    <text evidence="13">The sequence shown here is derived from an EMBL/GenBank/DDBJ whole genome shotgun (WGS) entry which is preliminary data.</text>
</comment>
<evidence type="ECO:0000256" key="8">
    <source>
        <dbReference type="PIRSR" id="PIRSR000102-2"/>
    </source>
</evidence>
<dbReference type="InterPro" id="IPR036291">
    <property type="entry name" value="NAD(P)-bd_dom_sf"/>
</dbReference>
<feature type="domain" description="Lactate/malate dehydrogenase N-terminal" evidence="11">
    <location>
        <begin position="32"/>
        <end position="173"/>
    </location>
</feature>
<dbReference type="STRING" id="104452.A0A0L7LRW3"/>
<keyword evidence="14" id="KW-1185">Reference proteome</keyword>
<evidence type="ECO:0000256" key="4">
    <source>
        <dbReference type="ARBA" id="ARBA00023002"/>
    </source>
</evidence>
<feature type="binding site" evidence="9">
    <location>
        <position position="62"/>
    </location>
    <ligand>
        <name>NAD(+)</name>
        <dbReference type="ChEBI" id="CHEBI:57540"/>
    </ligand>
</feature>
<evidence type="ECO:0000256" key="5">
    <source>
        <dbReference type="ARBA" id="ARBA00023027"/>
    </source>
</evidence>
<dbReference type="PIRSF" id="PIRSF000102">
    <property type="entry name" value="Lac_mal_DH"/>
    <property type="match status" value="1"/>
</dbReference>
<keyword evidence="4 10" id="KW-0560">Oxidoreductase</keyword>
<feature type="active site" description="Proton acceptor" evidence="7">
    <location>
        <position position="205"/>
    </location>
</feature>
<dbReference type="GO" id="GO:0030060">
    <property type="term" value="F:L-malate dehydrogenase (NAD+) activity"/>
    <property type="evidence" value="ECO:0007669"/>
    <property type="project" value="UniProtKB-EC"/>
</dbReference>
<dbReference type="Gene3D" id="3.90.110.10">
    <property type="entry name" value="Lactate dehydrogenase/glycoside hydrolase, family 4, C-terminal"/>
    <property type="match status" value="1"/>
</dbReference>
<evidence type="ECO:0000259" key="11">
    <source>
        <dbReference type="Pfam" id="PF00056"/>
    </source>
</evidence>
<dbReference type="InterPro" id="IPR022383">
    <property type="entry name" value="Lactate/malate_DH_C"/>
</dbReference>